<sequence length="226" mass="24739">MPNHQNSRLGQILVHKGLISYQQLEQAILLQLSNGLRLGETLVEQGWISERQLHKALKKQNNLRLAATLVAALLGPWQMASADIQRQQLPIQYSRQEVAKGLRPLSDAEMSGVSAQGFDETLQSLFVNAESGDSSDAVKHLARLVMPVLDSLQAETSMKDVVYDTARMASTLNPDGSLSLRLPSSIGEMRFDNIRIAGAPQGQSMGSLSLQDIDLSRASLRVSLRP</sequence>
<reference evidence="2" key="1">
    <citation type="submission" date="2016-10" db="EMBL/GenBank/DDBJ databases">
        <authorList>
            <person name="Varghese N."/>
            <person name="Submissions S."/>
        </authorList>
    </citation>
    <scope>NUCLEOTIDE SEQUENCE [LARGE SCALE GENOMIC DNA]</scope>
    <source>
        <strain evidence="2">CCM 7469</strain>
    </source>
</reference>
<dbReference type="OrthoDB" id="8750002at2"/>
<dbReference type="InterPro" id="IPR037257">
    <property type="entry name" value="T2SS_E_N_sf"/>
</dbReference>
<dbReference type="Proteomes" id="UP000199636">
    <property type="component" value="Unassembled WGS sequence"/>
</dbReference>
<dbReference type="STRING" id="428992.SAMN05216272_102136"/>
<evidence type="ECO:0000313" key="1">
    <source>
        <dbReference type="EMBL" id="SDH60588.1"/>
    </source>
</evidence>
<dbReference type="SUPFAM" id="SSF160246">
    <property type="entry name" value="EspE N-terminal domain-like"/>
    <property type="match status" value="1"/>
</dbReference>
<name>A0A1G8DSK0_9PSED</name>
<protein>
    <submittedName>
        <fullName evidence="1">Uncharacterized protein</fullName>
    </submittedName>
</protein>
<gene>
    <name evidence="1" type="ORF">SAMN05216272_102136</name>
</gene>
<organism evidence="1 2">
    <name type="scientific">Pseudomonas panipatensis</name>
    <dbReference type="NCBI Taxonomy" id="428992"/>
    <lineage>
        <taxon>Bacteria</taxon>
        <taxon>Pseudomonadati</taxon>
        <taxon>Pseudomonadota</taxon>
        <taxon>Gammaproteobacteria</taxon>
        <taxon>Pseudomonadales</taxon>
        <taxon>Pseudomonadaceae</taxon>
        <taxon>Pseudomonas</taxon>
    </lineage>
</organism>
<accession>A0A1G8DSK0</accession>
<dbReference type="AlphaFoldDB" id="A0A1G8DSK0"/>
<evidence type="ECO:0000313" key="2">
    <source>
        <dbReference type="Proteomes" id="UP000199636"/>
    </source>
</evidence>
<dbReference type="EMBL" id="FNDS01000002">
    <property type="protein sequence ID" value="SDH60588.1"/>
    <property type="molecule type" value="Genomic_DNA"/>
</dbReference>
<dbReference type="RefSeq" id="WP_090261410.1">
    <property type="nucleotide sequence ID" value="NZ_FNDS01000002.1"/>
</dbReference>
<keyword evidence="2" id="KW-1185">Reference proteome</keyword>
<proteinExistence type="predicted"/>